<dbReference type="Proteomes" id="UP001516023">
    <property type="component" value="Unassembled WGS sequence"/>
</dbReference>
<dbReference type="EMBL" id="JABMIG020000067">
    <property type="protein sequence ID" value="KAL3795874.1"/>
    <property type="molecule type" value="Genomic_DNA"/>
</dbReference>
<organism evidence="2 3">
    <name type="scientific">Cyclotella cryptica</name>
    <dbReference type="NCBI Taxonomy" id="29204"/>
    <lineage>
        <taxon>Eukaryota</taxon>
        <taxon>Sar</taxon>
        <taxon>Stramenopiles</taxon>
        <taxon>Ochrophyta</taxon>
        <taxon>Bacillariophyta</taxon>
        <taxon>Coscinodiscophyceae</taxon>
        <taxon>Thalassiosirophycidae</taxon>
        <taxon>Stephanodiscales</taxon>
        <taxon>Stephanodiscaceae</taxon>
        <taxon>Cyclotella</taxon>
    </lineage>
</organism>
<keyword evidence="3" id="KW-1185">Reference proteome</keyword>
<feature type="compositionally biased region" description="Basic residues" evidence="1">
    <location>
        <begin position="1"/>
        <end position="10"/>
    </location>
</feature>
<evidence type="ECO:0000256" key="1">
    <source>
        <dbReference type="SAM" id="MobiDB-lite"/>
    </source>
</evidence>
<evidence type="ECO:0000313" key="3">
    <source>
        <dbReference type="Proteomes" id="UP001516023"/>
    </source>
</evidence>
<feature type="region of interest" description="Disordered" evidence="1">
    <location>
        <begin position="1"/>
        <end position="26"/>
    </location>
</feature>
<proteinExistence type="predicted"/>
<protein>
    <submittedName>
        <fullName evidence="2">Uncharacterized protein</fullName>
    </submittedName>
</protein>
<reference evidence="2 3" key="1">
    <citation type="journal article" date="2020" name="G3 (Bethesda)">
        <title>Improved Reference Genome for Cyclotella cryptica CCMP332, a Model for Cell Wall Morphogenesis, Salinity Adaptation, and Lipid Production in Diatoms (Bacillariophyta).</title>
        <authorList>
            <person name="Roberts W.R."/>
            <person name="Downey K.M."/>
            <person name="Ruck E.C."/>
            <person name="Traller J.C."/>
            <person name="Alverson A.J."/>
        </authorList>
    </citation>
    <scope>NUCLEOTIDE SEQUENCE [LARGE SCALE GENOMIC DNA]</scope>
    <source>
        <strain evidence="2 3">CCMP332</strain>
    </source>
</reference>
<comment type="caution">
    <text evidence="2">The sequence shown here is derived from an EMBL/GenBank/DDBJ whole genome shotgun (WGS) entry which is preliminary data.</text>
</comment>
<sequence length="72" mass="8002">MLSSKRRGHSHVALSQRSSNGEGKTLHGFINKNIRCAETAEVAAHATKKVVNSSQQHLGMANKWKIHKKRTL</sequence>
<gene>
    <name evidence="2" type="ORF">HJC23_002145</name>
</gene>
<accession>A0ABD3Q796</accession>
<evidence type="ECO:0000313" key="2">
    <source>
        <dbReference type="EMBL" id="KAL3795874.1"/>
    </source>
</evidence>
<feature type="compositionally biased region" description="Polar residues" evidence="1">
    <location>
        <begin position="13"/>
        <end position="22"/>
    </location>
</feature>
<name>A0ABD3Q796_9STRA</name>
<dbReference type="AlphaFoldDB" id="A0ABD3Q796"/>